<evidence type="ECO:0000313" key="5">
    <source>
        <dbReference type="Proteomes" id="UP000248597"/>
    </source>
</evidence>
<dbReference type="SUPFAM" id="SSF52540">
    <property type="entry name" value="P-loop containing nucleoside triphosphate hydrolases"/>
    <property type="match status" value="1"/>
</dbReference>
<dbReference type="PANTHER" id="PTHR42794:SF2">
    <property type="entry name" value="ABC TRANSPORTER ATP-BINDING PROTEIN"/>
    <property type="match status" value="1"/>
</dbReference>
<evidence type="ECO:0000256" key="2">
    <source>
        <dbReference type="ARBA" id="ARBA00022840"/>
    </source>
</evidence>
<dbReference type="Gene3D" id="3.40.50.300">
    <property type="entry name" value="P-loop containing nucleotide triphosphate hydrolases"/>
    <property type="match status" value="1"/>
</dbReference>
<dbReference type="InterPro" id="IPR017871">
    <property type="entry name" value="ABC_transporter-like_CS"/>
</dbReference>
<keyword evidence="2" id="KW-0067">ATP-binding</keyword>
<dbReference type="InterPro" id="IPR003593">
    <property type="entry name" value="AAA+_ATPase"/>
</dbReference>
<dbReference type="SMART" id="SM00382">
    <property type="entry name" value="AAA"/>
    <property type="match status" value="1"/>
</dbReference>
<accession>A0A2W5KZW4</accession>
<comment type="caution">
    <text evidence="4">The sequence shown here is derived from an EMBL/GenBank/DDBJ whole genome shotgun (WGS) entry which is preliminary data.</text>
</comment>
<reference evidence="4 5" key="1">
    <citation type="submission" date="2017-08" db="EMBL/GenBank/DDBJ databases">
        <title>Infants hospitalized years apart are colonized by the same room-sourced microbial strains.</title>
        <authorList>
            <person name="Brooks B."/>
            <person name="Olm M.R."/>
            <person name="Firek B.A."/>
            <person name="Baker R."/>
            <person name="Thomas B.C."/>
            <person name="Morowitz M.J."/>
            <person name="Banfield J.F."/>
        </authorList>
    </citation>
    <scope>NUCLEOTIDE SEQUENCE [LARGE SCALE GENOMIC DNA]</scope>
    <source>
        <strain evidence="4">S2_005_003_R2_47</strain>
    </source>
</reference>
<organism evidence="4 5">
    <name type="scientific">Sphingopyxis macrogoltabida</name>
    <name type="common">Sphingomonas macrogoltabidus</name>
    <dbReference type="NCBI Taxonomy" id="33050"/>
    <lineage>
        <taxon>Bacteria</taxon>
        <taxon>Pseudomonadati</taxon>
        <taxon>Pseudomonadota</taxon>
        <taxon>Alphaproteobacteria</taxon>
        <taxon>Sphingomonadales</taxon>
        <taxon>Sphingomonadaceae</taxon>
        <taxon>Sphingopyxis</taxon>
    </lineage>
</organism>
<dbReference type="EMBL" id="QFPJ01000027">
    <property type="protein sequence ID" value="PZQ21564.1"/>
    <property type="molecule type" value="Genomic_DNA"/>
</dbReference>
<dbReference type="PROSITE" id="PS50893">
    <property type="entry name" value="ABC_TRANSPORTER_2"/>
    <property type="match status" value="1"/>
</dbReference>
<dbReference type="PROSITE" id="PS00211">
    <property type="entry name" value="ABC_TRANSPORTER_1"/>
    <property type="match status" value="1"/>
</dbReference>
<protein>
    <submittedName>
        <fullName evidence="4">Iron ABC transporter</fullName>
    </submittedName>
</protein>
<keyword evidence="1" id="KW-0547">Nucleotide-binding</keyword>
<evidence type="ECO:0000313" key="4">
    <source>
        <dbReference type="EMBL" id="PZQ21564.1"/>
    </source>
</evidence>
<gene>
    <name evidence="4" type="ORF">DI569_11605</name>
</gene>
<dbReference type="GO" id="GO:0016887">
    <property type="term" value="F:ATP hydrolysis activity"/>
    <property type="evidence" value="ECO:0007669"/>
    <property type="project" value="InterPro"/>
</dbReference>
<dbReference type="InterPro" id="IPR027417">
    <property type="entry name" value="P-loop_NTPase"/>
</dbReference>
<sequence>MINGLHVDGLSAGYRNRPVIEHLSLPPIGAGETVALLGPNAAGKSTLLRALAGLAPASGSVRLDGIELNGLSLADRAKAVTYMPQTLPQGVALTVLETVIGALEASPTGQVGGGDSAERAMAVLGRVGIDALAMRGIDELSGGQRQLAALAQALVRSPRLLLLDEPTSALDLNHQLRVLDLARNLAREQGMIAVLVLHDLQAAARIADRVVVLSEGRVIAVGSPEEAITPAVLADVWRVHARIDHCERGSLRMVIDDIL</sequence>
<dbReference type="PANTHER" id="PTHR42794">
    <property type="entry name" value="HEMIN IMPORT ATP-BINDING PROTEIN HMUV"/>
    <property type="match status" value="1"/>
</dbReference>
<dbReference type="GO" id="GO:0005524">
    <property type="term" value="F:ATP binding"/>
    <property type="evidence" value="ECO:0007669"/>
    <property type="project" value="UniProtKB-KW"/>
</dbReference>
<dbReference type="CDD" id="cd03214">
    <property type="entry name" value="ABC_Iron-Siderophores_B12_Hemin"/>
    <property type="match status" value="1"/>
</dbReference>
<evidence type="ECO:0000259" key="3">
    <source>
        <dbReference type="PROSITE" id="PS50893"/>
    </source>
</evidence>
<feature type="domain" description="ABC transporter" evidence="3">
    <location>
        <begin position="5"/>
        <end position="240"/>
    </location>
</feature>
<evidence type="ECO:0000256" key="1">
    <source>
        <dbReference type="ARBA" id="ARBA00022741"/>
    </source>
</evidence>
<dbReference type="Pfam" id="PF00005">
    <property type="entry name" value="ABC_tran"/>
    <property type="match status" value="1"/>
</dbReference>
<dbReference type="InterPro" id="IPR003439">
    <property type="entry name" value="ABC_transporter-like_ATP-bd"/>
</dbReference>
<proteinExistence type="predicted"/>
<dbReference type="Proteomes" id="UP000248597">
    <property type="component" value="Unassembled WGS sequence"/>
</dbReference>
<name>A0A2W5KZW4_SPHMC</name>
<dbReference type="AlphaFoldDB" id="A0A2W5KZW4"/>